<comment type="pathway">
    <text evidence="5 6">Purine metabolism; IMP biosynthesis via de novo pathway; 5-amino-1-(5-phospho-D-ribosyl)imidazole-4-carboxylate from 5-amino-1-(5-phospho-D-ribosyl)imidazole (N5-CAIR route): step 1/2.</text>
</comment>
<evidence type="ECO:0000313" key="8">
    <source>
        <dbReference type="EMBL" id="TGG93762.1"/>
    </source>
</evidence>
<feature type="binding site" evidence="5">
    <location>
        <position position="163"/>
    </location>
    <ligand>
        <name>ATP</name>
        <dbReference type="ChEBI" id="CHEBI:30616"/>
    </ligand>
</feature>
<dbReference type="GO" id="GO:0046872">
    <property type="term" value="F:metal ion binding"/>
    <property type="evidence" value="ECO:0007669"/>
    <property type="project" value="InterPro"/>
</dbReference>
<dbReference type="AlphaFoldDB" id="A0A524RPM7"/>
<comment type="function">
    <text evidence="6">Catalyzes the ATP-dependent conversion of 5-aminoimidazole ribonucleotide (AIR) and HCO(3)- to N5-carboxyaminoimidazole ribonucleotide (N5-CAIR).</text>
</comment>
<protein>
    <recommendedName>
        <fullName evidence="5 6">N5-carboxyaminoimidazole ribonucleotide synthase</fullName>
        <shortName evidence="5 6">N5-CAIR synthase</shortName>
        <ecNumber evidence="5 6">6.3.4.18</ecNumber>
    </recommendedName>
    <alternativeName>
        <fullName evidence="5 6">5-(carboxyamino)imidazole ribonucleotide synthetase</fullName>
    </alternativeName>
</protein>
<dbReference type="SUPFAM" id="SSF51246">
    <property type="entry name" value="Rudiment single hybrid motif"/>
    <property type="match status" value="1"/>
</dbReference>
<dbReference type="InterPro" id="IPR054350">
    <property type="entry name" value="PurT/PurK_preATP-grasp"/>
</dbReference>
<reference evidence="8 9" key="1">
    <citation type="journal article" date="2019" name="mSystems">
        <title>Life at home and on the roam: Genomic adaptions reflect the dual lifestyle of an intracellular, facultative symbiont.</title>
        <authorList>
            <person name="Burgsdorf I."/>
        </authorList>
    </citation>
    <scope>NUCLEOTIDE SEQUENCE [LARGE SCALE GENOMIC DNA]</scope>
    <source>
        <strain evidence="8">277cV</strain>
    </source>
</reference>
<dbReference type="GO" id="GO:0006189">
    <property type="term" value="P:'de novo' IMP biosynthetic process"/>
    <property type="evidence" value="ECO:0007669"/>
    <property type="project" value="UniProtKB-UniRule"/>
</dbReference>
<evidence type="ECO:0000256" key="2">
    <source>
        <dbReference type="ARBA" id="ARBA00022741"/>
    </source>
</evidence>
<proteinExistence type="inferred from homology"/>
<keyword evidence="2 5" id="KW-0547">Nucleotide-binding</keyword>
<dbReference type="Pfam" id="PF17769">
    <property type="entry name" value="PurK_C"/>
    <property type="match status" value="1"/>
</dbReference>
<dbReference type="InterPro" id="IPR013815">
    <property type="entry name" value="ATP_grasp_subdomain_1"/>
</dbReference>
<keyword evidence="4 5" id="KW-0067">ATP-binding</keyword>
<dbReference type="InterPro" id="IPR005875">
    <property type="entry name" value="PurK"/>
</dbReference>
<sequence>MSLSLNPETTARTSRADTVATTARQVGVIGGGQLAQMMAAAAPGLGLTLMAQTPSAEDPAASHAHGLVLGPLAAPDSVRELARQCEVITCENELVDLQTMAELADEGVLFRPGLAALKALVDKRRQRELLDSLDVASPAWIGLKEALRKPARLAALGFPLMAKRCRGGYDGRGTEYIPNRVALEALAMGVDPGEWYLEALVPFERELAVVAARSSRGEVRCYPLMETHQHQRVCHWVQCPAPVPHPVEARARTIIASLLESLDYVGVLAMELFLAPQGLLVNEMAPRTHNSGHLTIEAAGTSQFAQHLRAVSGLPLGPVQLTAPGALMVNLLGFESHCGDYRPLREAIADLPGAHLHWYGKAEARPGRKMGHVTFLFSGASTESRQRELRQRLAALEQIWPRPGGGP</sequence>
<evidence type="ECO:0000256" key="4">
    <source>
        <dbReference type="ARBA" id="ARBA00022840"/>
    </source>
</evidence>
<comment type="similarity">
    <text evidence="5 6">Belongs to the PurK/PurT family.</text>
</comment>
<evidence type="ECO:0000256" key="6">
    <source>
        <dbReference type="RuleBase" id="RU361200"/>
    </source>
</evidence>
<evidence type="ECO:0000259" key="7">
    <source>
        <dbReference type="PROSITE" id="PS50975"/>
    </source>
</evidence>
<dbReference type="PANTHER" id="PTHR11609">
    <property type="entry name" value="PURINE BIOSYNTHESIS PROTEIN 6/7, PUR6/7"/>
    <property type="match status" value="1"/>
</dbReference>
<dbReference type="PANTHER" id="PTHR11609:SF5">
    <property type="entry name" value="PHOSPHORIBOSYLAMINOIMIDAZOLE CARBOXYLASE"/>
    <property type="match status" value="1"/>
</dbReference>
<dbReference type="InterPro" id="IPR011761">
    <property type="entry name" value="ATP-grasp"/>
</dbReference>
<dbReference type="NCBIfam" id="NF004679">
    <property type="entry name" value="PRK06019.1-5"/>
    <property type="match status" value="1"/>
</dbReference>
<accession>A0A524RPM7</accession>
<dbReference type="SUPFAM" id="SSF52440">
    <property type="entry name" value="PreATP-grasp domain"/>
    <property type="match status" value="1"/>
</dbReference>
<dbReference type="InterPro" id="IPR003135">
    <property type="entry name" value="ATP-grasp_carboxylate-amine"/>
</dbReference>
<comment type="caution">
    <text evidence="8">The sequence shown here is derived from an EMBL/GenBank/DDBJ whole genome shotgun (WGS) entry which is preliminary data.</text>
</comment>
<dbReference type="Pfam" id="PF02222">
    <property type="entry name" value="ATP-grasp"/>
    <property type="match status" value="1"/>
</dbReference>
<dbReference type="Pfam" id="PF22660">
    <property type="entry name" value="RS_preATP-grasp-like"/>
    <property type="match status" value="1"/>
</dbReference>
<dbReference type="Gene3D" id="3.30.1490.20">
    <property type="entry name" value="ATP-grasp fold, A domain"/>
    <property type="match status" value="1"/>
</dbReference>
<feature type="binding site" evidence="5">
    <location>
        <begin position="282"/>
        <end position="283"/>
    </location>
    <ligand>
        <name>ATP</name>
        <dbReference type="ChEBI" id="CHEBI:30616"/>
    </ligand>
</feature>
<dbReference type="GO" id="GO:0004638">
    <property type="term" value="F:phosphoribosylaminoimidazole carboxylase activity"/>
    <property type="evidence" value="ECO:0007669"/>
    <property type="project" value="InterPro"/>
</dbReference>
<feature type="binding site" evidence="5">
    <location>
        <begin position="198"/>
        <end position="201"/>
    </location>
    <ligand>
        <name>ATP</name>
        <dbReference type="ChEBI" id="CHEBI:30616"/>
    </ligand>
</feature>
<dbReference type="Gene3D" id="3.40.50.20">
    <property type="match status" value="1"/>
</dbReference>
<feature type="domain" description="ATP-grasp" evidence="7">
    <location>
        <begin position="127"/>
        <end position="312"/>
    </location>
</feature>
<name>A0A524RPM7_9CHRO</name>
<dbReference type="InterPro" id="IPR016185">
    <property type="entry name" value="PreATP-grasp_dom_sf"/>
</dbReference>
<comment type="catalytic activity">
    <reaction evidence="5 6">
        <text>5-amino-1-(5-phospho-beta-D-ribosyl)imidazole + hydrogencarbonate + ATP = 5-carboxyamino-1-(5-phospho-D-ribosyl)imidazole + ADP + phosphate + 2 H(+)</text>
        <dbReference type="Rhea" id="RHEA:19317"/>
        <dbReference type="ChEBI" id="CHEBI:15378"/>
        <dbReference type="ChEBI" id="CHEBI:17544"/>
        <dbReference type="ChEBI" id="CHEBI:30616"/>
        <dbReference type="ChEBI" id="CHEBI:43474"/>
        <dbReference type="ChEBI" id="CHEBI:58730"/>
        <dbReference type="ChEBI" id="CHEBI:137981"/>
        <dbReference type="ChEBI" id="CHEBI:456216"/>
        <dbReference type="EC" id="6.3.4.18"/>
    </reaction>
</comment>
<dbReference type="HAMAP" id="MF_01928">
    <property type="entry name" value="PurK"/>
    <property type="match status" value="1"/>
</dbReference>
<dbReference type="EC" id="6.3.4.18" evidence="5 6"/>
<comment type="subunit">
    <text evidence="5 6">Homodimer.</text>
</comment>
<evidence type="ECO:0000256" key="3">
    <source>
        <dbReference type="ARBA" id="ARBA00022755"/>
    </source>
</evidence>
<keyword evidence="1 5" id="KW-0436">Ligase</keyword>
<dbReference type="NCBIfam" id="TIGR01161">
    <property type="entry name" value="purK"/>
    <property type="match status" value="1"/>
</dbReference>
<keyword evidence="3 5" id="KW-0658">Purine biosynthesis</keyword>
<dbReference type="PROSITE" id="PS50975">
    <property type="entry name" value="ATP_GRASP"/>
    <property type="match status" value="1"/>
</dbReference>
<dbReference type="UniPathway" id="UPA00074">
    <property type="reaction ID" value="UER00942"/>
</dbReference>
<evidence type="ECO:0000313" key="9">
    <source>
        <dbReference type="Proteomes" id="UP000317990"/>
    </source>
</evidence>
<dbReference type="SUPFAM" id="SSF56059">
    <property type="entry name" value="Glutathione synthetase ATP-binding domain-like"/>
    <property type="match status" value="1"/>
</dbReference>
<dbReference type="InterPro" id="IPR011054">
    <property type="entry name" value="Rudment_hybrid_motif"/>
</dbReference>
<evidence type="ECO:0000256" key="5">
    <source>
        <dbReference type="HAMAP-Rule" id="MF_01928"/>
    </source>
</evidence>
<dbReference type="InterPro" id="IPR040686">
    <property type="entry name" value="PurK_C"/>
</dbReference>
<organism evidence="8 9">
    <name type="scientific">Aphanocapsa feldmannii 277cV</name>
    <dbReference type="NCBI Taxonomy" id="2507553"/>
    <lineage>
        <taxon>Bacteria</taxon>
        <taxon>Bacillati</taxon>
        <taxon>Cyanobacteriota</taxon>
        <taxon>Cyanophyceae</taxon>
        <taxon>Oscillatoriophycideae</taxon>
        <taxon>Chroococcales</taxon>
        <taxon>Microcystaceae</taxon>
        <taxon>Aphanocapsa</taxon>
    </lineage>
</organism>
<dbReference type="GO" id="GO:0034028">
    <property type="term" value="F:5-(carboxyamino)imidazole ribonucleotide synthase activity"/>
    <property type="evidence" value="ECO:0007669"/>
    <property type="project" value="UniProtKB-UniRule"/>
</dbReference>
<gene>
    <name evidence="5 6" type="primary">purK</name>
    <name evidence="8" type="ORF">ERJ67_03815</name>
</gene>
<dbReference type="GO" id="GO:0005524">
    <property type="term" value="F:ATP binding"/>
    <property type="evidence" value="ECO:0007669"/>
    <property type="project" value="UniProtKB-UniRule"/>
</dbReference>
<evidence type="ECO:0000256" key="1">
    <source>
        <dbReference type="ARBA" id="ARBA00022598"/>
    </source>
</evidence>
<dbReference type="EMBL" id="SRMO01000050">
    <property type="protein sequence ID" value="TGG93762.1"/>
    <property type="molecule type" value="Genomic_DNA"/>
</dbReference>
<dbReference type="Gene3D" id="3.30.470.20">
    <property type="entry name" value="ATP-grasp fold, B domain"/>
    <property type="match status" value="1"/>
</dbReference>
<comment type="function">
    <text evidence="5">Catalyzes the ATP-dependent conversion of 5-aminoimidazole ribonucleotide (AIR) and HCO(3)(-) to N5-carboxyaminoimidazole ribonucleotide (N5-CAIR).</text>
</comment>
<comment type="caution">
    <text evidence="5">Lacks conserved residue(s) required for the propagation of feature annotation.</text>
</comment>
<dbReference type="GO" id="GO:0005829">
    <property type="term" value="C:cytosol"/>
    <property type="evidence" value="ECO:0007669"/>
    <property type="project" value="TreeGrafter"/>
</dbReference>
<feature type="binding site" evidence="5">
    <location>
        <position position="123"/>
    </location>
    <ligand>
        <name>ATP</name>
        <dbReference type="ChEBI" id="CHEBI:30616"/>
    </ligand>
</feature>
<dbReference type="Proteomes" id="UP000317990">
    <property type="component" value="Unassembled WGS sequence"/>
</dbReference>
<feature type="binding site" evidence="5">
    <location>
        <position position="206"/>
    </location>
    <ligand>
        <name>ATP</name>
        <dbReference type="ChEBI" id="CHEBI:30616"/>
    </ligand>
</feature>